<dbReference type="SUPFAM" id="SSF49373">
    <property type="entry name" value="Invasin/intimin cell-adhesion fragments"/>
    <property type="match status" value="1"/>
</dbReference>
<dbReference type="NCBIfam" id="NF038114">
    <property type="entry name" value="rightmost"/>
    <property type="match status" value="1"/>
</dbReference>
<reference evidence="3" key="1">
    <citation type="submission" date="2023-07" db="EMBL/GenBank/DDBJ databases">
        <title>Description of three actinobacteria isolated from air of manufacturing shop in a pharmaceutical factory.</title>
        <authorList>
            <person name="Zhang D.-F."/>
        </authorList>
    </citation>
    <scope>NUCLEOTIDE SEQUENCE [LARGE SCALE GENOMIC DNA]</scope>
    <source>
        <strain evidence="3">CCTCC AB 2011122</strain>
    </source>
</reference>
<evidence type="ECO:0000313" key="2">
    <source>
        <dbReference type="EMBL" id="MDR5692744.1"/>
    </source>
</evidence>
<gene>
    <name evidence="2" type="ORF">RH861_11805</name>
</gene>
<proteinExistence type="predicted"/>
<dbReference type="EMBL" id="JAVKGS010000003">
    <property type="protein sequence ID" value="MDR5692744.1"/>
    <property type="molecule type" value="Genomic_DNA"/>
</dbReference>
<evidence type="ECO:0000313" key="3">
    <source>
        <dbReference type="Proteomes" id="UP001260072"/>
    </source>
</evidence>
<evidence type="ECO:0000256" key="1">
    <source>
        <dbReference type="SAM" id="MobiDB-lite"/>
    </source>
</evidence>
<accession>A0ABU1FLV0</accession>
<dbReference type="RefSeq" id="WP_310521124.1">
    <property type="nucleotide sequence ID" value="NZ_BAABBS010000001.1"/>
</dbReference>
<name>A0ABU1FLV0_9MICO</name>
<protein>
    <submittedName>
        <fullName evidence="2">PxKF domain-containing protein</fullName>
    </submittedName>
</protein>
<organism evidence="2 3">
    <name type="scientific">Agromyces indicus</name>
    <dbReference type="NCBI Taxonomy" id="758919"/>
    <lineage>
        <taxon>Bacteria</taxon>
        <taxon>Bacillati</taxon>
        <taxon>Actinomycetota</taxon>
        <taxon>Actinomycetes</taxon>
        <taxon>Micrococcales</taxon>
        <taxon>Microbacteriaceae</taxon>
        <taxon>Agromyces</taxon>
    </lineage>
</organism>
<comment type="caution">
    <text evidence="2">The sequence shown here is derived from an EMBL/GenBank/DDBJ whole genome shotgun (WGS) entry which is preliminary data.</text>
</comment>
<feature type="region of interest" description="Disordered" evidence="1">
    <location>
        <begin position="1"/>
        <end position="22"/>
    </location>
</feature>
<keyword evidence="3" id="KW-1185">Reference proteome</keyword>
<feature type="compositionally biased region" description="Polar residues" evidence="1">
    <location>
        <begin position="11"/>
        <end position="20"/>
    </location>
</feature>
<dbReference type="InterPro" id="IPR008964">
    <property type="entry name" value="Invasin/intimin_cell_adhesion"/>
</dbReference>
<dbReference type="Proteomes" id="UP001260072">
    <property type="component" value="Unassembled WGS sequence"/>
</dbReference>
<sequence length="123" mass="12825">MYTVSPFGKPVTNQPGTTRLTAGDTLPLRFTVTDDTGERITDLTGTDVSLSVLLTQCGGSTPVVDLSFAAGPALRLRTDGSYQVDLKTQRSWSGLCGTVTVSTPNGGERTANLQFTGGGRGRG</sequence>